<comment type="caution">
    <text evidence="1">The sequence shown here is derived from an EMBL/GenBank/DDBJ whole genome shotgun (WGS) entry which is preliminary data.</text>
</comment>
<dbReference type="EMBL" id="BMAW01046075">
    <property type="protein sequence ID" value="GFS53471.1"/>
    <property type="molecule type" value="Genomic_DNA"/>
</dbReference>
<name>A0A8X6ING9_NEPPI</name>
<keyword evidence="2" id="KW-1185">Reference proteome</keyword>
<evidence type="ECO:0000313" key="2">
    <source>
        <dbReference type="Proteomes" id="UP000887013"/>
    </source>
</evidence>
<dbReference type="Proteomes" id="UP000887013">
    <property type="component" value="Unassembled WGS sequence"/>
</dbReference>
<organism evidence="1 2">
    <name type="scientific">Nephila pilipes</name>
    <name type="common">Giant wood spider</name>
    <name type="synonym">Nephila maculata</name>
    <dbReference type="NCBI Taxonomy" id="299642"/>
    <lineage>
        <taxon>Eukaryota</taxon>
        <taxon>Metazoa</taxon>
        <taxon>Ecdysozoa</taxon>
        <taxon>Arthropoda</taxon>
        <taxon>Chelicerata</taxon>
        <taxon>Arachnida</taxon>
        <taxon>Araneae</taxon>
        <taxon>Araneomorphae</taxon>
        <taxon>Entelegynae</taxon>
        <taxon>Araneoidea</taxon>
        <taxon>Nephilidae</taxon>
        <taxon>Nephila</taxon>
    </lineage>
</organism>
<gene>
    <name evidence="1" type="ORF">NPIL_44511</name>
</gene>
<protein>
    <submittedName>
        <fullName evidence="1">Uncharacterized protein</fullName>
    </submittedName>
</protein>
<proteinExistence type="predicted"/>
<accession>A0A8X6ING9</accession>
<reference evidence="1" key="1">
    <citation type="submission" date="2020-08" db="EMBL/GenBank/DDBJ databases">
        <title>Multicomponent nature underlies the extraordinary mechanical properties of spider dragline silk.</title>
        <authorList>
            <person name="Kono N."/>
            <person name="Nakamura H."/>
            <person name="Mori M."/>
            <person name="Yoshida Y."/>
            <person name="Ohtoshi R."/>
            <person name="Malay A.D."/>
            <person name="Moran D.A.P."/>
            <person name="Tomita M."/>
            <person name="Numata K."/>
            <person name="Arakawa K."/>
        </authorList>
    </citation>
    <scope>NUCLEOTIDE SEQUENCE</scope>
</reference>
<sequence length="201" mass="22824">MWPLDVHYGILLGSSVRQLFFDPLYSHSAQIYLNEPTFRVTQVVSAIGYNSMEVVRPSPLPEGSNRSRAELDTPAPACHVSEGGILPRNPCVAQVKDVKKFGKIFNQSAPSLAPLGIQSRESNSKKVFPSRKTTNRKSTFSLALLDIRSRLKAFLPEVHLLRLQRSLQGNWWWWYFMPVHKYLKKMQETSFLFGSQSATAK</sequence>
<dbReference type="AlphaFoldDB" id="A0A8X6ING9"/>
<evidence type="ECO:0000313" key="1">
    <source>
        <dbReference type="EMBL" id="GFS53471.1"/>
    </source>
</evidence>